<keyword evidence="2" id="KW-0472">Membrane</keyword>
<name>A0A8B8AWV8_CRAVI</name>
<reference evidence="4" key="1">
    <citation type="submission" date="2025-08" db="UniProtKB">
        <authorList>
            <consortium name="RefSeq"/>
        </authorList>
    </citation>
    <scope>IDENTIFICATION</scope>
    <source>
        <tissue evidence="4">Whole sample</tissue>
    </source>
</reference>
<dbReference type="GeneID" id="111105548"/>
<organism evidence="3 4">
    <name type="scientific">Crassostrea virginica</name>
    <name type="common">Eastern oyster</name>
    <dbReference type="NCBI Taxonomy" id="6565"/>
    <lineage>
        <taxon>Eukaryota</taxon>
        <taxon>Metazoa</taxon>
        <taxon>Spiralia</taxon>
        <taxon>Lophotrochozoa</taxon>
        <taxon>Mollusca</taxon>
        <taxon>Bivalvia</taxon>
        <taxon>Autobranchia</taxon>
        <taxon>Pteriomorphia</taxon>
        <taxon>Ostreida</taxon>
        <taxon>Ostreoidea</taxon>
        <taxon>Ostreidae</taxon>
        <taxon>Crassostrea</taxon>
    </lineage>
</organism>
<dbReference type="RefSeq" id="XP_022295606.1">
    <property type="nucleotide sequence ID" value="XM_022439898.1"/>
</dbReference>
<feature type="transmembrane region" description="Helical" evidence="2">
    <location>
        <begin position="51"/>
        <end position="71"/>
    </location>
</feature>
<dbReference type="KEGG" id="cvn:111105548"/>
<keyword evidence="2" id="KW-0812">Transmembrane</keyword>
<sequence>MFSCVINQFESIFFVLQISSPVSSIAPAATTLHTRIDQQNNPTLHQSWQNAVISLAVIIFFMILTIIISLMKIKQLKDQLKHLQQQQQQEELTKFTNRLEQEPPHMQFEEFMNVTFA</sequence>
<feature type="coiled-coil region" evidence="1">
    <location>
        <begin position="66"/>
        <end position="93"/>
    </location>
</feature>
<dbReference type="AlphaFoldDB" id="A0A8B8AWV8"/>
<keyword evidence="2" id="KW-1133">Transmembrane helix</keyword>
<keyword evidence="1" id="KW-0175">Coiled coil</keyword>
<keyword evidence="3" id="KW-1185">Reference proteome</keyword>
<accession>A0A8B8AWV8</accession>
<evidence type="ECO:0000256" key="2">
    <source>
        <dbReference type="SAM" id="Phobius"/>
    </source>
</evidence>
<evidence type="ECO:0000313" key="4">
    <source>
        <dbReference type="RefSeq" id="XP_022295606.1"/>
    </source>
</evidence>
<evidence type="ECO:0000313" key="3">
    <source>
        <dbReference type="Proteomes" id="UP000694844"/>
    </source>
</evidence>
<protein>
    <submittedName>
        <fullName evidence="4">Uncharacterized protein LOC111105548 isoform X1</fullName>
    </submittedName>
</protein>
<proteinExistence type="predicted"/>
<dbReference type="Proteomes" id="UP000694844">
    <property type="component" value="Chromosome 7"/>
</dbReference>
<gene>
    <name evidence="4" type="primary">LOC111105548</name>
</gene>
<evidence type="ECO:0000256" key="1">
    <source>
        <dbReference type="SAM" id="Coils"/>
    </source>
</evidence>